<evidence type="ECO:0000313" key="2">
    <source>
        <dbReference type="EMBL" id="PRW58151.1"/>
    </source>
</evidence>
<gene>
    <name evidence="2" type="ORF">C2E21_3152</name>
</gene>
<evidence type="ECO:0000256" key="1">
    <source>
        <dbReference type="SAM" id="MobiDB-lite"/>
    </source>
</evidence>
<evidence type="ECO:0000313" key="3">
    <source>
        <dbReference type="Proteomes" id="UP000239899"/>
    </source>
</evidence>
<reference evidence="2 3" key="1">
    <citation type="journal article" date="2018" name="Plant J.">
        <title>Genome sequences of Chlorella sorokiniana UTEX 1602 and Micractinium conductrix SAG 241.80: implications to maltose excretion by a green alga.</title>
        <authorList>
            <person name="Arriola M.B."/>
            <person name="Velmurugan N."/>
            <person name="Zhang Y."/>
            <person name="Plunkett M.H."/>
            <person name="Hondzo H."/>
            <person name="Barney B.M."/>
        </authorList>
    </citation>
    <scope>NUCLEOTIDE SEQUENCE [LARGE SCALE GENOMIC DNA]</scope>
    <source>
        <strain evidence="3">UTEX 1602</strain>
    </source>
</reference>
<feature type="compositionally biased region" description="Low complexity" evidence="1">
    <location>
        <begin position="127"/>
        <end position="206"/>
    </location>
</feature>
<proteinExistence type="predicted"/>
<accession>A0A2P6TVR8</accession>
<evidence type="ECO:0008006" key="4">
    <source>
        <dbReference type="Google" id="ProtNLM"/>
    </source>
</evidence>
<feature type="compositionally biased region" description="Low complexity" evidence="1">
    <location>
        <begin position="74"/>
        <end position="95"/>
    </location>
</feature>
<comment type="caution">
    <text evidence="2">The sequence shown here is derived from an EMBL/GenBank/DDBJ whole genome shotgun (WGS) entry which is preliminary data.</text>
</comment>
<sequence>MPGTSERPAAPLLGRFCGCFGIAPPPRAAMPSATTAKQAPQDVQPAKMAGAPASVEVEAVAAVPACATVAASFSGAAPAAVAEPQETAGQAPPASSEEEAADVAPRCTEPQEQAEAAQQDEGDELLAAVASAPDAPAPTPATGATEEAQASAAPAAQLEPAVGAQARRGGSKLPRPPSRSSSRPSSAKAAGASASDSGSRPASRASQPGSRQGSRPASRASAAPAAPTTVATALKNLAQAQPVDPVADLNVIRAAAAADKGSLELRKVVPLLVRLMRAPRLGTARAATLTLKDLLVAFGDEIAVHISDDTAPTTCAVLGLLQKATGGDLNSRRIAGDANACLIALAESLSPVQAIAACENYAYGRGKGSNGHVRSKAAAVVVAAAYKQAASDLAGFDEELMARLLKLTEALLMGGGVACRQVARKLAVVCYSAFANQGPHEPVGPDGEDAWAARLRLCMEPETTQAIHGAIEQYGSAGAAFIGASAADLQGLATGQTPPLGEVVARLVLASD</sequence>
<name>A0A2P6TVR8_CHLSO</name>
<dbReference type="STRING" id="3076.A0A2P6TVR8"/>
<feature type="region of interest" description="Disordered" evidence="1">
    <location>
        <begin position="74"/>
        <end position="227"/>
    </location>
</feature>
<dbReference type="OrthoDB" id="513439at2759"/>
<protein>
    <recommendedName>
        <fullName evidence="4">TOG domain-containing protein</fullName>
    </recommendedName>
</protein>
<organism evidence="2 3">
    <name type="scientific">Chlorella sorokiniana</name>
    <name type="common">Freshwater green alga</name>
    <dbReference type="NCBI Taxonomy" id="3076"/>
    <lineage>
        <taxon>Eukaryota</taxon>
        <taxon>Viridiplantae</taxon>
        <taxon>Chlorophyta</taxon>
        <taxon>core chlorophytes</taxon>
        <taxon>Trebouxiophyceae</taxon>
        <taxon>Chlorellales</taxon>
        <taxon>Chlorellaceae</taxon>
        <taxon>Chlorella clade</taxon>
        <taxon>Chlorella</taxon>
    </lineage>
</organism>
<dbReference type="AlphaFoldDB" id="A0A2P6TVR8"/>
<keyword evidence="3" id="KW-1185">Reference proteome</keyword>
<dbReference type="EMBL" id="LHPG02000005">
    <property type="protein sequence ID" value="PRW58151.1"/>
    <property type="molecule type" value="Genomic_DNA"/>
</dbReference>
<feature type="compositionally biased region" description="Low complexity" evidence="1">
    <location>
        <begin position="214"/>
        <end position="227"/>
    </location>
</feature>
<dbReference type="Gene3D" id="1.25.10.10">
    <property type="entry name" value="Leucine-rich Repeat Variant"/>
    <property type="match status" value="1"/>
</dbReference>
<dbReference type="Proteomes" id="UP000239899">
    <property type="component" value="Unassembled WGS sequence"/>
</dbReference>
<dbReference type="InterPro" id="IPR011989">
    <property type="entry name" value="ARM-like"/>
</dbReference>